<dbReference type="KEGG" id="bstg:WT74_11520"/>
<dbReference type="Proteomes" id="UP000281098">
    <property type="component" value="Unassembled WGS sequence"/>
</dbReference>
<reference evidence="3 5" key="1">
    <citation type="submission" date="2015-11" db="EMBL/GenBank/DDBJ databases">
        <title>Expanding the genomic diversity of Burkholderia species for the development of highly accurate diagnostics.</title>
        <authorList>
            <person name="Sahl J."/>
            <person name="Keim P."/>
            <person name="Wagner D."/>
        </authorList>
    </citation>
    <scope>NUCLEOTIDE SEQUENCE [LARGE SCALE GENOMIC DNA]</scope>
    <source>
        <strain evidence="3 5">MSMB1960WGS</strain>
    </source>
</reference>
<dbReference type="RefSeq" id="WP_059878848.1">
    <property type="nucleotide sequence ID" value="NZ_CABVPM010000042.1"/>
</dbReference>
<dbReference type="GeneID" id="93053061"/>
<reference evidence="2 7" key="3">
    <citation type="submission" date="2019-09" db="EMBL/GenBank/DDBJ databases">
        <title>Draft genome sequences of 48 bacterial type strains from the CCUG.</title>
        <authorList>
            <person name="Tunovic T."/>
            <person name="Pineiro-Iglesias B."/>
            <person name="Unosson C."/>
            <person name="Inganas E."/>
            <person name="Ohlen M."/>
            <person name="Cardew S."/>
            <person name="Jensie-Markopoulos S."/>
            <person name="Salva-Serra F."/>
            <person name="Jaen-Luchoro D."/>
            <person name="Karlsson R."/>
            <person name="Svensson-Stadler L."/>
            <person name="Chun J."/>
            <person name="Moore E."/>
        </authorList>
    </citation>
    <scope>NUCLEOTIDE SEQUENCE [LARGE SCALE GENOMIC DNA]</scope>
    <source>
        <strain evidence="2 7">CCUG 65686</strain>
    </source>
</reference>
<feature type="domain" description="vWA found in TerF C terminus" evidence="1">
    <location>
        <begin position="26"/>
        <end position="118"/>
    </location>
</feature>
<protein>
    <submittedName>
        <fullName evidence="3">Tellurium resistance protein</fullName>
    </submittedName>
    <submittedName>
        <fullName evidence="2">VWA domain-containing protein</fullName>
    </submittedName>
</protein>
<accession>A0A125IH70</accession>
<evidence type="ECO:0000313" key="3">
    <source>
        <dbReference type="EMBL" id="KWA64220.1"/>
    </source>
</evidence>
<sequence length="250" mass="27772">MITLEKRAAKVAIVLEKRRMLKPPVVRVGAALDISGSAKALYQSGVIQETHDRILGIALKFDDNGEVDTWTFTEGYDRLPTATPDNYGAYITDYVLNGNITKWGGTQYAPVMNDIVDFFFRAPEPKREAKRGFLSRLFGSAGSAGDAPAPASAPAPANGHLPAWVLFVTDGQNPKHDRKRVRQLLTESQHYPLYWSLVGVGDPREFDFLAETAGAMPNVGFLHLESLDVTDEQIYEQLITQEFCDWVRAK</sequence>
<evidence type="ECO:0000313" key="5">
    <source>
        <dbReference type="Proteomes" id="UP000068603"/>
    </source>
</evidence>
<dbReference type="InterPro" id="IPR019303">
    <property type="entry name" value="vWA_TerF_C"/>
</dbReference>
<dbReference type="Pfam" id="PF10138">
    <property type="entry name" value="vWA-TerF-like"/>
    <property type="match status" value="2"/>
</dbReference>
<evidence type="ECO:0000313" key="2">
    <source>
        <dbReference type="EMBL" id="KAB0634016.1"/>
    </source>
</evidence>
<dbReference type="EMBL" id="VZOK01000057">
    <property type="protein sequence ID" value="KAB0634016.1"/>
    <property type="molecule type" value="Genomic_DNA"/>
</dbReference>
<dbReference type="Proteomes" id="UP000068603">
    <property type="component" value="Unassembled WGS sequence"/>
</dbReference>
<dbReference type="STRING" id="1503054.WT74_11520"/>
<proteinExistence type="predicted"/>
<feature type="domain" description="vWA found in TerF C terminus" evidence="1">
    <location>
        <begin position="158"/>
        <end position="249"/>
    </location>
</feature>
<organism evidence="3">
    <name type="scientific">Burkholderia stagnalis</name>
    <dbReference type="NCBI Taxonomy" id="1503054"/>
    <lineage>
        <taxon>Bacteria</taxon>
        <taxon>Pseudomonadati</taxon>
        <taxon>Pseudomonadota</taxon>
        <taxon>Betaproteobacteria</taxon>
        <taxon>Burkholderiales</taxon>
        <taxon>Burkholderiaceae</taxon>
        <taxon>Burkholderia</taxon>
        <taxon>Burkholderia cepacia complex</taxon>
    </lineage>
</organism>
<evidence type="ECO:0000313" key="6">
    <source>
        <dbReference type="Proteomes" id="UP000281098"/>
    </source>
</evidence>
<evidence type="ECO:0000259" key="1">
    <source>
        <dbReference type="Pfam" id="PF10138"/>
    </source>
</evidence>
<dbReference type="EMBL" id="LPHB01000034">
    <property type="protein sequence ID" value="KWA64220.1"/>
    <property type="molecule type" value="Genomic_DNA"/>
</dbReference>
<dbReference type="Proteomes" id="UP000473470">
    <property type="component" value="Unassembled WGS sequence"/>
</dbReference>
<comment type="caution">
    <text evidence="3">The sequence shown here is derived from an EMBL/GenBank/DDBJ whole genome shotgun (WGS) entry which is preliminary data.</text>
</comment>
<dbReference type="EMBL" id="QTPM01000050">
    <property type="protein sequence ID" value="RQY85480.1"/>
    <property type="molecule type" value="Genomic_DNA"/>
</dbReference>
<name>A0A125IH70_9BURK</name>
<reference evidence="4 6" key="2">
    <citation type="submission" date="2018-08" db="EMBL/GenBank/DDBJ databases">
        <title>Comparative analysis of Burkholderia isolates from Puerto Rico.</title>
        <authorList>
            <person name="Hall C."/>
            <person name="Sahl J."/>
            <person name="Wagner D."/>
        </authorList>
    </citation>
    <scope>NUCLEOTIDE SEQUENCE [LARGE SCALE GENOMIC DNA]</scope>
    <source>
        <strain evidence="4 6">Bp8966</strain>
    </source>
</reference>
<evidence type="ECO:0000313" key="7">
    <source>
        <dbReference type="Proteomes" id="UP000473470"/>
    </source>
</evidence>
<gene>
    <name evidence="4" type="ORF">DF017_28950</name>
    <name evidence="2" type="ORF">F7R25_27840</name>
    <name evidence="3" type="ORF">WT44_11915</name>
</gene>
<dbReference type="AlphaFoldDB" id="A0A125IH70"/>
<keyword evidence="6" id="KW-1185">Reference proteome</keyword>
<evidence type="ECO:0000313" key="4">
    <source>
        <dbReference type="EMBL" id="RQY85480.1"/>
    </source>
</evidence>